<reference evidence="4" key="1">
    <citation type="journal article" date="2013" name="Nat. Biotechnol.">
        <title>Chinese hamster genome sequenced from sorted chromosomes.</title>
        <authorList>
            <person name="Brinkrolf K."/>
            <person name="Rupp O."/>
            <person name="Laux H."/>
            <person name="Kollin F."/>
            <person name="Ernst W."/>
            <person name="Linke B."/>
            <person name="Kofler R."/>
            <person name="Romand S."/>
            <person name="Hesse F."/>
            <person name="Budach W.E."/>
            <person name="Galosy S."/>
            <person name="Muller D."/>
            <person name="Noll T."/>
            <person name="Wienberg J."/>
            <person name="Jostock T."/>
            <person name="Leonard M."/>
            <person name="Grillari J."/>
            <person name="Tauch A."/>
            <person name="Goesmann A."/>
            <person name="Helk B."/>
            <person name="Mott J.E."/>
            <person name="Puhler A."/>
            <person name="Borth N."/>
        </authorList>
    </citation>
    <scope>NUCLEOTIDE SEQUENCE [LARGE SCALE GENOMIC DNA]</scope>
    <source>
        <strain evidence="4">17A/GY</strain>
    </source>
</reference>
<gene>
    <name evidence="3" type="ORF">H671_2g6275</name>
</gene>
<organism evidence="3 4">
    <name type="scientific">Cricetulus griseus</name>
    <name type="common">Chinese hamster</name>
    <name type="synonym">Cricetulus barabensis griseus</name>
    <dbReference type="NCBI Taxonomy" id="10029"/>
    <lineage>
        <taxon>Eukaryota</taxon>
        <taxon>Metazoa</taxon>
        <taxon>Chordata</taxon>
        <taxon>Craniata</taxon>
        <taxon>Vertebrata</taxon>
        <taxon>Euteleostomi</taxon>
        <taxon>Mammalia</taxon>
        <taxon>Eutheria</taxon>
        <taxon>Euarchontoglires</taxon>
        <taxon>Glires</taxon>
        <taxon>Rodentia</taxon>
        <taxon>Myomorpha</taxon>
        <taxon>Muroidea</taxon>
        <taxon>Cricetidae</taxon>
        <taxon>Cricetinae</taxon>
        <taxon>Cricetulus</taxon>
    </lineage>
</organism>
<evidence type="ECO:0000259" key="2">
    <source>
        <dbReference type="PROSITE" id="PS51114"/>
    </source>
</evidence>
<dbReference type="EMBL" id="KE668288">
    <property type="protein sequence ID" value="ERE84045.1"/>
    <property type="molecule type" value="Genomic_DNA"/>
</dbReference>
<dbReference type="Pfam" id="PF04300">
    <property type="entry name" value="FBA"/>
    <property type="match status" value="1"/>
</dbReference>
<dbReference type="GO" id="GO:0061630">
    <property type="term" value="F:ubiquitin protein ligase activity"/>
    <property type="evidence" value="ECO:0007669"/>
    <property type="project" value="TreeGrafter"/>
</dbReference>
<dbReference type="PANTHER" id="PTHR12125:SF12">
    <property type="entry name" value="F-BOX ONLY PROTEIN 6"/>
    <property type="match status" value="1"/>
</dbReference>
<dbReference type="SMART" id="SM01198">
    <property type="entry name" value="FBA"/>
    <property type="match status" value="1"/>
</dbReference>
<name>A0A061IEL3_CRIGR</name>
<dbReference type="FunFam" id="2.60.120.260:FF:000012">
    <property type="entry name" value="F-box only protein 2"/>
    <property type="match status" value="1"/>
</dbReference>
<evidence type="ECO:0000313" key="3">
    <source>
        <dbReference type="EMBL" id="ERE84045.1"/>
    </source>
</evidence>
<dbReference type="InterPro" id="IPR008979">
    <property type="entry name" value="Galactose-bd-like_sf"/>
</dbReference>
<evidence type="ECO:0000256" key="1">
    <source>
        <dbReference type="SAM" id="MobiDB-lite"/>
    </source>
</evidence>
<dbReference type="GO" id="GO:0036503">
    <property type="term" value="P:ERAD pathway"/>
    <property type="evidence" value="ECO:0007669"/>
    <property type="project" value="TreeGrafter"/>
</dbReference>
<dbReference type="GO" id="GO:0044322">
    <property type="term" value="C:endoplasmic reticulum quality control compartment"/>
    <property type="evidence" value="ECO:0007669"/>
    <property type="project" value="TreeGrafter"/>
</dbReference>
<feature type="region of interest" description="Disordered" evidence="1">
    <location>
        <begin position="160"/>
        <end position="196"/>
    </location>
</feature>
<evidence type="ECO:0000313" key="4">
    <source>
        <dbReference type="Proteomes" id="UP000030759"/>
    </source>
</evidence>
<dbReference type="Gene3D" id="2.60.120.260">
    <property type="entry name" value="Galactose-binding domain-like"/>
    <property type="match status" value="1"/>
</dbReference>
<protein>
    <submittedName>
        <fullName evidence="3">F-box only protein 6</fullName>
    </submittedName>
</protein>
<feature type="compositionally biased region" description="Polar residues" evidence="1">
    <location>
        <begin position="173"/>
        <end position="183"/>
    </location>
</feature>
<dbReference type="AlphaFoldDB" id="A0A061IEL3"/>
<dbReference type="GO" id="GO:0031146">
    <property type="term" value="P:SCF-dependent proteasomal ubiquitin-dependent protein catabolic process"/>
    <property type="evidence" value="ECO:0007669"/>
    <property type="project" value="TreeGrafter"/>
</dbReference>
<dbReference type="InterPro" id="IPR007397">
    <property type="entry name" value="F-box-assoc_dom"/>
</dbReference>
<dbReference type="InterPro" id="IPR039752">
    <property type="entry name" value="F-box_only"/>
</dbReference>
<feature type="domain" description="FBA" evidence="2">
    <location>
        <begin position="1"/>
        <end position="189"/>
    </location>
</feature>
<dbReference type="PANTHER" id="PTHR12125">
    <property type="entry name" value="F-BOX ONLY PROTEIN 6-LIKE PROTEIN"/>
    <property type="match status" value="1"/>
</dbReference>
<accession>A0A061IEL3</accession>
<dbReference type="PROSITE" id="PS51114">
    <property type="entry name" value="FBA"/>
    <property type="match status" value="1"/>
</dbReference>
<proteinExistence type="predicted"/>
<dbReference type="GO" id="GO:0006516">
    <property type="term" value="P:glycoprotein catabolic process"/>
    <property type="evidence" value="ECO:0007669"/>
    <property type="project" value="TreeGrafter"/>
</dbReference>
<dbReference type="SUPFAM" id="SSF49785">
    <property type="entry name" value="Galactose-binding domain-like"/>
    <property type="match status" value="1"/>
</dbReference>
<dbReference type="Proteomes" id="UP000030759">
    <property type="component" value="Unassembled WGS sequence"/>
</dbReference>
<sequence length="196" mass="21672">MPPGPRPQEVPTRHPAAPGDYAAKIAKDMNSWQIDSNEGDEWKVESLPGEHGKNFPDSRVKKYFVTSFGMCLKSQMIDLKAEGYWEELMDTFRPEIVVKDWFAPRADCGCTYHLRVHLTSANYIVLASFDPPPVTIEQWNDATWKEASAISFSSMGARTPSSGKAGMAPVSPTAASLSATDQPRTPPLPDLCRKTL</sequence>
<dbReference type="GO" id="GO:0019005">
    <property type="term" value="C:SCF ubiquitin ligase complex"/>
    <property type="evidence" value="ECO:0007669"/>
    <property type="project" value="TreeGrafter"/>
</dbReference>